<comment type="caution">
    <text evidence="3">The sequence shown here is derived from an EMBL/GenBank/DDBJ whole genome shotgun (WGS) entry which is preliminary data.</text>
</comment>
<dbReference type="SMART" id="SM00409">
    <property type="entry name" value="IG"/>
    <property type="match status" value="2"/>
</dbReference>
<dbReference type="PROSITE" id="PS50835">
    <property type="entry name" value="IG_LIKE"/>
    <property type="match status" value="1"/>
</dbReference>
<dbReference type="AlphaFoldDB" id="A0A8J6HGI8"/>
<dbReference type="PANTHER" id="PTHR23279:SF3">
    <property type="entry name" value="DEFECTIVE PROBOSCIS EXTENSION RESPONSE 18"/>
    <property type="match status" value="1"/>
</dbReference>
<dbReference type="InterPro" id="IPR003599">
    <property type="entry name" value="Ig_sub"/>
</dbReference>
<dbReference type="InterPro" id="IPR007110">
    <property type="entry name" value="Ig-like_dom"/>
</dbReference>
<dbReference type="EMBL" id="JABDTM020024503">
    <property type="protein sequence ID" value="KAH0814234.1"/>
    <property type="molecule type" value="Genomic_DNA"/>
</dbReference>
<dbReference type="Gene3D" id="2.60.40.10">
    <property type="entry name" value="Immunoglobulins"/>
    <property type="match status" value="1"/>
</dbReference>
<dbReference type="GO" id="GO:0032589">
    <property type="term" value="C:neuron projection membrane"/>
    <property type="evidence" value="ECO:0007669"/>
    <property type="project" value="TreeGrafter"/>
</dbReference>
<evidence type="ECO:0000259" key="2">
    <source>
        <dbReference type="PROSITE" id="PS50835"/>
    </source>
</evidence>
<dbReference type="SUPFAM" id="SSF48726">
    <property type="entry name" value="Immunoglobulin"/>
    <property type="match status" value="2"/>
</dbReference>
<dbReference type="InterPro" id="IPR037448">
    <property type="entry name" value="Zig-8"/>
</dbReference>
<dbReference type="InterPro" id="IPR036179">
    <property type="entry name" value="Ig-like_dom_sf"/>
</dbReference>
<accession>A0A8J6HGI8</accession>
<dbReference type="PANTHER" id="PTHR23279">
    <property type="entry name" value="DEFECTIVE PROBOSCIS EXTENSION RESPONSE DPR -RELATED"/>
    <property type="match status" value="1"/>
</dbReference>
<evidence type="ECO:0000256" key="1">
    <source>
        <dbReference type="SAM" id="MobiDB-lite"/>
    </source>
</evidence>
<feature type="region of interest" description="Disordered" evidence="1">
    <location>
        <begin position="114"/>
        <end position="137"/>
    </location>
</feature>
<dbReference type="Proteomes" id="UP000719412">
    <property type="component" value="Unassembled WGS sequence"/>
</dbReference>
<reference evidence="3" key="1">
    <citation type="journal article" date="2020" name="J Insects Food Feed">
        <title>The yellow mealworm (Tenebrio molitor) genome: a resource for the emerging insects as food and feed industry.</title>
        <authorList>
            <person name="Eriksson T."/>
            <person name="Andere A."/>
            <person name="Kelstrup H."/>
            <person name="Emery V."/>
            <person name="Picard C."/>
        </authorList>
    </citation>
    <scope>NUCLEOTIDE SEQUENCE</scope>
    <source>
        <strain evidence="3">Stoneville</strain>
        <tissue evidence="3">Whole head</tissue>
    </source>
</reference>
<evidence type="ECO:0000313" key="3">
    <source>
        <dbReference type="EMBL" id="KAH0814234.1"/>
    </source>
</evidence>
<organism evidence="3 4">
    <name type="scientific">Tenebrio molitor</name>
    <name type="common">Yellow mealworm beetle</name>
    <dbReference type="NCBI Taxonomy" id="7067"/>
    <lineage>
        <taxon>Eukaryota</taxon>
        <taxon>Metazoa</taxon>
        <taxon>Ecdysozoa</taxon>
        <taxon>Arthropoda</taxon>
        <taxon>Hexapoda</taxon>
        <taxon>Insecta</taxon>
        <taxon>Pterygota</taxon>
        <taxon>Neoptera</taxon>
        <taxon>Endopterygota</taxon>
        <taxon>Coleoptera</taxon>
        <taxon>Polyphaga</taxon>
        <taxon>Cucujiformia</taxon>
        <taxon>Tenebrionidae</taxon>
        <taxon>Tenebrio</taxon>
    </lineage>
</organism>
<dbReference type="InterPro" id="IPR013783">
    <property type="entry name" value="Ig-like_fold"/>
</dbReference>
<gene>
    <name evidence="3" type="ORF">GEV33_008565</name>
</gene>
<evidence type="ECO:0000313" key="4">
    <source>
        <dbReference type="Proteomes" id="UP000719412"/>
    </source>
</evidence>
<protein>
    <recommendedName>
        <fullName evidence="2">Ig-like domain-containing protein</fullName>
    </recommendedName>
</protein>
<proteinExistence type="predicted"/>
<feature type="domain" description="Ig-like" evidence="2">
    <location>
        <begin position="78"/>
        <end position="121"/>
    </location>
</feature>
<name>A0A8J6HGI8_TENMO</name>
<keyword evidence="4" id="KW-1185">Reference proteome</keyword>
<reference evidence="3" key="2">
    <citation type="submission" date="2021-08" db="EMBL/GenBank/DDBJ databases">
        <authorList>
            <person name="Eriksson T."/>
        </authorList>
    </citation>
    <scope>NUCLEOTIDE SEQUENCE</scope>
    <source>
        <strain evidence="3">Stoneville</strain>
        <tissue evidence="3">Whole head</tissue>
    </source>
</reference>
<sequence length="562" mass="62737">MIFLQVTWLHHKGDSIHLLTVGRSAYSRDERITLSFRYPNNFRLQIVYITRRDEGLYECQVATHPPKVKRIFLKVTAPEVRIVDESGREVTERYYKAGSALELTCLATQVGGGSENPPVTWRHGDRTLSKGIRGNRKPSPLSSSTLFFYAAHDQRDSFLGPHLVSQKKRNILKEKEVARRTKTQTIKNKIRTIRPITQTRTKKTFCLKRRARFPKTKKYLYHLALIVTGRPTSLEIWTFLGDFLGPTLDDEIRAWNLTPHSGVRFSANLPSGIRKSAPRGLGSDFLDSSFSLTLFGPSTSPHSILATQPIAVSAPFTLQHLSDHQTRQNTKDLSFSSIVSPLSIGFLSFLAENGPAASRAHGERMIVKYLHFLKCNSTFKPGSNLSTTTDSAISTLTVGPLETRHSGNYTCAVGALAFATVAVHVLNDTNECGVRSFGLWSWLEVRSVQNCERGGNGKWLNGEKKVWRLRGADLRIPDGSVGPRKSPRNVQVSRDVDRPVTIKARVKFFSFREASASFQAERFFFCSGELPAAVHHGNAAPSGLISPTLIVVLVGWLLARQR</sequence>
<dbReference type="GO" id="GO:0050808">
    <property type="term" value="P:synapse organization"/>
    <property type="evidence" value="ECO:0007669"/>
    <property type="project" value="TreeGrafter"/>
</dbReference>